<comment type="catalytic activity">
    <reaction evidence="11">
        <text>IMP + L-aspartate + GTP = N(6)-(1,2-dicarboxyethyl)-AMP + GDP + phosphate + 2 H(+)</text>
        <dbReference type="Rhea" id="RHEA:15753"/>
        <dbReference type="ChEBI" id="CHEBI:15378"/>
        <dbReference type="ChEBI" id="CHEBI:29991"/>
        <dbReference type="ChEBI" id="CHEBI:37565"/>
        <dbReference type="ChEBI" id="CHEBI:43474"/>
        <dbReference type="ChEBI" id="CHEBI:57567"/>
        <dbReference type="ChEBI" id="CHEBI:58053"/>
        <dbReference type="ChEBI" id="CHEBI:58189"/>
        <dbReference type="EC" id="6.3.4.4"/>
    </reaction>
</comment>
<dbReference type="FunFam" id="3.90.170.10:FF:000001">
    <property type="entry name" value="Adenylosuccinate synthetase"/>
    <property type="match status" value="1"/>
</dbReference>
<dbReference type="EC" id="6.3.4.4" evidence="12"/>
<dbReference type="GO" id="GO:0005737">
    <property type="term" value="C:cytoplasm"/>
    <property type="evidence" value="ECO:0007669"/>
    <property type="project" value="TreeGrafter"/>
</dbReference>
<dbReference type="GO" id="GO:0005525">
    <property type="term" value="F:GTP binding"/>
    <property type="evidence" value="ECO:0007669"/>
    <property type="project" value="UniProtKB-KW"/>
</dbReference>
<dbReference type="SUPFAM" id="SSF52540">
    <property type="entry name" value="P-loop containing nucleoside triphosphate hydrolases"/>
    <property type="match status" value="2"/>
</dbReference>
<name>A0A0D6EKA3_SPOSA</name>
<comment type="subunit">
    <text evidence="3">Homodimer.</text>
</comment>
<evidence type="ECO:0000256" key="10">
    <source>
        <dbReference type="ARBA" id="ARBA00023134"/>
    </source>
</evidence>
<proteinExistence type="inferred from homology"/>
<evidence type="ECO:0000256" key="9">
    <source>
        <dbReference type="ARBA" id="ARBA00022842"/>
    </source>
</evidence>
<evidence type="ECO:0000256" key="11">
    <source>
        <dbReference type="ARBA" id="ARBA00050432"/>
    </source>
</evidence>
<keyword evidence="8" id="KW-0658">Purine biosynthesis</keyword>
<dbReference type="Pfam" id="PF00709">
    <property type="entry name" value="Adenylsucc_synt"/>
    <property type="match status" value="2"/>
</dbReference>
<dbReference type="AlphaFoldDB" id="A0A0D6EKA3"/>
<keyword evidence="7" id="KW-0547">Nucleotide-binding</keyword>
<evidence type="ECO:0000256" key="12">
    <source>
        <dbReference type="ARBA" id="ARBA00066847"/>
    </source>
</evidence>
<dbReference type="GO" id="GO:0004019">
    <property type="term" value="F:adenylosuccinate synthase activity"/>
    <property type="evidence" value="ECO:0007669"/>
    <property type="project" value="UniProtKB-EC"/>
</dbReference>
<dbReference type="InterPro" id="IPR042111">
    <property type="entry name" value="Adenylosuccinate_synth_dom3"/>
</dbReference>
<dbReference type="NCBIfam" id="NF002223">
    <property type="entry name" value="PRK01117.1"/>
    <property type="match status" value="1"/>
</dbReference>
<dbReference type="InterPro" id="IPR001114">
    <property type="entry name" value="Adenylosuccinate_synthetase"/>
</dbReference>
<dbReference type="Gene3D" id="3.90.170.10">
    <property type="entry name" value="Adenylosuccinate Synthetase, subunit A, domain 3"/>
    <property type="match status" value="1"/>
</dbReference>
<dbReference type="EMBL" id="CENE01000006">
    <property type="protein sequence ID" value="CEQ40336.1"/>
    <property type="molecule type" value="Genomic_DNA"/>
</dbReference>
<dbReference type="PANTHER" id="PTHR11846:SF0">
    <property type="entry name" value="ADENYLOSUCCINATE SYNTHETASE"/>
    <property type="match status" value="1"/>
</dbReference>
<dbReference type="GO" id="GO:0046040">
    <property type="term" value="P:IMP metabolic process"/>
    <property type="evidence" value="ECO:0007669"/>
    <property type="project" value="TreeGrafter"/>
</dbReference>
<dbReference type="Gene3D" id="1.10.300.10">
    <property type="entry name" value="Adenylosuccinate Synthetase, subunit A, domain 2"/>
    <property type="match status" value="1"/>
</dbReference>
<dbReference type="PANTHER" id="PTHR11846">
    <property type="entry name" value="ADENYLOSUCCINATE SYNTHETASE"/>
    <property type="match status" value="1"/>
</dbReference>
<dbReference type="Gene3D" id="3.40.440.10">
    <property type="entry name" value="Adenylosuccinate Synthetase, subunit A, domain 1"/>
    <property type="match status" value="2"/>
</dbReference>
<feature type="non-terminal residue" evidence="14">
    <location>
        <position position="1"/>
    </location>
</feature>
<accession>A0A0D6EKA3</accession>
<dbReference type="InterPro" id="IPR033128">
    <property type="entry name" value="Adenylosuccin_syn_Lys_AS"/>
</dbReference>
<dbReference type="OrthoDB" id="10265645at2759"/>
<evidence type="ECO:0000256" key="8">
    <source>
        <dbReference type="ARBA" id="ARBA00022755"/>
    </source>
</evidence>
<comment type="cofactor">
    <cofactor evidence="1">
        <name>Mg(2+)</name>
        <dbReference type="ChEBI" id="CHEBI:18420"/>
    </cofactor>
</comment>
<dbReference type="SMART" id="SM00788">
    <property type="entry name" value="Adenylsucc_synt"/>
    <property type="match status" value="1"/>
</dbReference>
<dbReference type="CDD" id="cd03108">
    <property type="entry name" value="AdSS"/>
    <property type="match status" value="1"/>
</dbReference>
<dbReference type="PROSITE" id="PS00513">
    <property type="entry name" value="ADENYLOSUCCIN_SYN_2"/>
    <property type="match status" value="1"/>
</dbReference>
<dbReference type="NCBIfam" id="TIGR00184">
    <property type="entry name" value="purA"/>
    <property type="match status" value="1"/>
</dbReference>
<evidence type="ECO:0000256" key="2">
    <source>
        <dbReference type="ARBA" id="ARBA00003779"/>
    </source>
</evidence>
<dbReference type="Proteomes" id="UP000243876">
    <property type="component" value="Unassembled WGS sequence"/>
</dbReference>
<reference evidence="15" key="1">
    <citation type="submission" date="2015-02" db="EMBL/GenBank/DDBJ databases">
        <authorList>
            <person name="Gon?alves P."/>
        </authorList>
    </citation>
    <scope>NUCLEOTIDE SEQUENCE [LARGE SCALE GENOMIC DNA]</scope>
</reference>
<dbReference type="InterPro" id="IPR042109">
    <property type="entry name" value="Adenylosuccinate_synth_dom1"/>
</dbReference>
<gene>
    <name evidence="14" type="primary">SPOSA6832_01933</name>
</gene>
<keyword evidence="4" id="KW-0963">Cytoplasm</keyword>
<keyword evidence="6" id="KW-0479">Metal-binding</keyword>
<evidence type="ECO:0000256" key="3">
    <source>
        <dbReference type="ARBA" id="ARBA00011738"/>
    </source>
</evidence>
<protein>
    <recommendedName>
        <fullName evidence="12">adenylosuccinate synthase</fullName>
        <ecNumber evidence="12">6.3.4.4</ecNumber>
    </recommendedName>
</protein>
<evidence type="ECO:0000256" key="5">
    <source>
        <dbReference type="ARBA" id="ARBA00022598"/>
    </source>
</evidence>
<evidence type="ECO:0000256" key="6">
    <source>
        <dbReference type="ARBA" id="ARBA00022723"/>
    </source>
</evidence>
<evidence type="ECO:0000256" key="4">
    <source>
        <dbReference type="ARBA" id="ARBA00022490"/>
    </source>
</evidence>
<keyword evidence="9" id="KW-0460">Magnesium</keyword>
<organism evidence="14 15">
    <name type="scientific">Sporidiobolus salmonicolor</name>
    <name type="common">Yeast-like fungus</name>
    <name type="synonym">Sporobolomyces salmonicolor</name>
    <dbReference type="NCBI Taxonomy" id="5005"/>
    <lineage>
        <taxon>Eukaryota</taxon>
        <taxon>Fungi</taxon>
        <taxon>Dikarya</taxon>
        <taxon>Basidiomycota</taxon>
        <taxon>Pucciniomycotina</taxon>
        <taxon>Microbotryomycetes</taxon>
        <taxon>Sporidiobolales</taxon>
        <taxon>Sporidiobolaceae</taxon>
        <taxon>Sporobolomyces</taxon>
    </lineage>
</organism>
<keyword evidence="10" id="KW-0342">GTP-binding</keyword>
<feature type="non-terminal residue" evidence="14">
    <location>
        <position position="462"/>
    </location>
</feature>
<keyword evidence="5" id="KW-0436">Ligase</keyword>
<dbReference type="GO" id="GO:0044208">
    <property type="term" value="P:'de novo' AMP biosynthetic process"/>
    <property type="evidence" value="ECO:0007669"/>
    <property type="project" value="TreeGrafter"/>
</dbReference>
<evidence type="ECO:0000256" key="13">
    <source>
        <dbReference type="PROSITE-ProRule" id="PRU10134"/>
    </source>
</evidence>
<dbReference type="GO" id="GO:0046872">
    <property type="term" value="F:metal ion binding"/>
    <property type="evidence" value="ECO:0007669"/>
    <property type="project" value="UniProtKB-KW"/>
</dbReference>
<dbReference type="InterPro" id="IPR042110">
    <property type="entry name" value="Adenylosuccinate_synth_dom2"/>
</dbReference>
<dbReference type="FunFam" id="1.10.300.10:FF:000002">
    <property type="entry name" value="Adenylosuccinate synthetase, chloroplastic"/>
    <property type="match status" value="1"/>
</dbReference>
<feature type="active site" evidence="13">
    <location>
        <position position="181"/>
    </location>
</feature>
<sequence>KGKLVDILAAEADICARCAGGNNAGHTIVANVNGVKTKFDFHLLPSGKLSILLSLVMGERTNDAEGERASWDVPRKGEVARGQPSATVFGRVADQVPTGLVNPECIAFIGNGVVVHVPAFFQELDNLVKKGLNCDGRLFVSDRAHLVFDFHQVVDGLKEVELGGSSIGTTKKGIGPAYSSKSSRSGLRVHHLFDEDSFAAKFRKLVEGRFKRYGTFEYDTEGEIQRYKELARRLKPFVVDGPSFIHDALAANKRILVEGANALMLDLDFGTYPFVTSSATGIGGVCTGLGLPPRSIGETIGVIKAYTTRVGAGPFPTEQLNPIGEHLQEVGAEFGVTTGRRRRCGWLDLVVMKYSTLINGYTSLNLTKLDVLDKLETIKVGVAYHVDGKPLGALFPADLDTLAKCEVQYVELPGWQSSIEDATKWEDLPENCRKYVEFIEKFLGVPIKWIGTGPARESMVAR</sequence>
<evidence type="ECO:0000256" key="1">
    <source>
        <dbReference type="ARBA" id="ARBA00001946"/>
    </source>
</evidence>
<evidence type="ECO:0000313" key="15">
    <source>
        <dbReference type="Proteomes" id="UP000243876"/>
    </source>
</evidence>
<comment type="function">
    <text evidence="2">Plays an important role in the de novo pathway and in the salvage pathway of purine nucleotide biosynthesis. Catalyzes the first committed step in the biosynthesis of AMP from IMP.</text>
</comment>
<dbReference type="InterPro" id="IPR027417">
    <property type="entry name" value="P-loop_NTPase"/>
</dbReference>
<evidence type="ECO:0000313" key="14">
    <source>
        <dbReference type="EMBL" id="CEQ40336.1"/>
    </source>
</evidence>
<keyword evidence="15" id="KW-1185">Reference proteome</keyword>
<evidence type="ECO:0000256" key="7">
    <source>
        <dbReference type="ARBA" id="ARBA00022741"/>
    </source>
</evidence>
<dbReference type="HAMAP" id="MF_00011">
    <property type="entry name" value="Adenylosucc_synth"/>
    <property type="match status" value="1"/>
</dbReference>